<dbReference type="SUPFAM" id="SSF46689">
    <property type="entry name" value="Homeodomain-like"/>
    <property type="match status" value="1"/>
</dbReference>
<dbReference type="EMBL" id="JAUSUG010000027">
    <property type="protein sequence ID" value="MDQ0257382.1"/>
    <property type="molecule type" value="Genomic_DNA"/>
</dbReference>
<dbReference type="PANTHER" id="PTHR43479:SF22">
    <property type="entry name" value="TRANSCRIPTIONAL REGULATOR, TETR FAMILY"/>
    <property type="match status" value="1"/>
</dbReference>
<dbReference type="PRINTS" id="PR00455">
    <property type="entry name" value="HTHTETR"/>
</dbReference>
<dbReference type="InterPro" id="IPR009057">
    <property type="entry name" value="Homeodomain-like_sf"/>
</dbReference>
<keyword evidence="1" id="KW-0678">Repressor</keyword>
<gene>
    <name evidence="5" type="ORF">J2S74_004840</name>
</gene>
<comment type="caution">
    <text evidence="5">The sequence shown here is derived from an EMBL/GenBank/DDBJ whole genome shotgun (WGS) entry which is preliminary data.</text>
</comment>
<evidence type="ECO:0000256" key="2">
    <source>
        <dbReference type="ARBA" id="ARBA00023125"/>
    </source>
</evidence>
<dbReference type="SUPFAM" id="SSF48498">
    <property type="entry name" value="Tetracyclin repressor-like, C-terminal domain"/>
    <property type="match status" value="1"/>
</dbReference>
<dbReference type="Gene3D" id="1.10.357.10">
    <property type="entry name" value="Tetracycline Repressor, domain 2"/>
    <property type="match status" value="1"/>
</dbReference>
<dbReference type="InterPro" id="IPR036271">
    <property type="entry name" value="Tet_transcr_reg_TetR-rel_C_sf"/>
</dbReference>
<name>A0ABU0A301_9BACI</name>
<reference evidence="5 6" key="1">
    <citation type="submission" date="2023-07" db="EMBL/GenBank/DDBJ databases">
        <title>Genomic Encyclopedia of Type Strains, Phase IV (KMG-IV): sequencing the most valuable type-strain genomes for metagenomic binning, comparative biology and taxonomic classification.</title>
        <authorList>
            <person name="Goeker M."/>
        </authorList>
    </citation>
    <scope>NUCLEOTIDE SEQUENCE [LARGE SCALE GENOMIC DNA]</scope>
    <source>
        <strain evidence="5 6">DSM 9768</strain>
    </source>
</reference>
<dbReference type="Gene3D" id="1.10.10.60">
    <property type="entry name" value="Homeodomain-like"/>
    <property type="match status" value="1"/>
</dbReference>
<feature type="DNA-binding region" description="H-T-H motif" evidence="3">
    <location>
        <begin position="40"/>
        <end position="59"/>
    </location>
</feature>
<keyword evidence="6" id="KW-1185">Reference proteome</keyword>
<evidence type="ECO:0000313" key="6">
    <source>
        <dbReference type="Proteomes" id="UP001230005"/>
    </source>
</evidence>
<dbReference type="Pfam" id="PF00440">
    <property type="entry name" value="TetR_N"/>
    <property type="match status" value="1"/>
</dbReference>
<dbReference type="Proteomes" id="UP001230005">
    <property type="component" value="Unassembled WGS sequence"/>
</dbReference>
<dbReference type="InterPro" id="IPR041490">
    <property type="entry name" value="KstR2_TetR_C"/>
</dbReference>
<proteinExistence type="predicted"/>
<evidence type="ECO:0000256" key="3">
    <source>
        <dbReference type="PROSITE-ProRule" id="PRU00335"/>
    </source>
</evidence>
<evidence type="ECO:0000259" key="4">
    <source>
        <dbReference type="PROSITE" id="PS50977"/>
    </source>
</evidence>
<dbReference type="RefSeq" id="WP_307331014.1">
    <property type="nucleotide sequence ID" value="NZ_JAUSUG010000027.1"/>
</dbReference>
<evidence type="ECO:0000313" key="5">
    <source>
        <dbReference type="EMBL" id="MDQ0257382.1"/>
    </source>
</evidence>
<evidence type="ECO:0000256" key="1">
    <source>
        <dbReference type="ARBA" id="ARBA00022491"/>
    </source>
</evidence>
<organism evidence="5 6">
    <name type="scientific">Evansella vedderi</name>
    <dbReference type="NCBI Taxonomy" id="38282"/>
    <lineage>
        <taxon>Bacteria</taxon>
        <taxon>Bacillati</taxon>
        <taxon>Bacillota</taxon>
        <taxon>Bacilli</taxon>
        <taxon>Bacillales</taxon>
        <taxon>Bacillaceae</taxon>
        <taxon>Evansella</taxon>
    </lineage>
</organism>
<keyword evidence="2 3" id="KW-0238">DNA-binding</keyword>
<dbReference type="PROSITE" id="PS50977">
    <property type="entry name" value="HTH_TETR_2"/>
    <property type="match status" value="1"/>
</dbReference>
<protein>
    <submittedName>
        <fullName evidence="5">AcrR family transcriptional regulator</fullName>
    </submittedName>
</protein>
<sequence length="234" mass="27026">MKKKQVPSMVKDQQLVRKRREQIVSAAVKLFNKKGYHGTTTREVAQASGFSIGTLYEYIGSKEDILYLVCDAVYDEVVEKWERLMDTNLQGLDRLHQVIDSYIRVVDDMQNEVLVMYQETKSLPDDALNYVLGKELKMKSMFEKELRVCMEEGLLQLTEEGLALACHNILVAGHMWTFRRWIVQKEYDIDTYCKMQISQLFHGFRVRGTEGVEGKWEIKQGAGLQTSVNTEGRA</sequence>
<accession>A0ABU0A301</accession>
<dbReference type="PANTHER" id="PTHR43479">
    <property type="entry name" value="ACREF/ENVCD OPERON REPRESSOR-RELATED"/>
    <property type="match status" value="1"/>
</dbReference>
<feature type="domain" description="HTH tetR-type" evidence="4">
    <location>
        <begin position="17"/>
        <end position="77"/>
    </location>
</feature>
<dbReference type="InterPro" id="IPR001647">
    <property type="entry name" value="HTH_TetR"/>
</dbReference>
<dbReference type="Pfam" id="PF17932">
    <property type="entry name" value="TetR_C_24"/>
    <property type="match status" value="1"/>
</dbReference>
<dbReference type="InterPro" id="IPR050624">
    <property type="entry name" value="HTH-type_Tx_Regulator"/>
</dbReference>